<comment type="caution">
    <text evidence="1">The sequence shown here is derived from an EMBL/GenBank/DDBJ whole genome shotgun (WGS) entry which is preliminary data.</text>
</comment>
<evidence type="ECO:0000313" key="2">
    <source>
        <dbReference type="Proteomes" id="UP000779900"/>
    </source>
</evidence>
<gene>
    <name evidence="1" type="ORF">FJY68_11085</name>
</gene>
<reference evidence="1" key="1">
    <citation type="submission" date="2019-03" db="EMBL/GenBank/DDBJ databases">
        <title>Lake Tanganyika Metagenome-Assembled Genomes (MAGs).</title>
        <authorList>
            <person name="Tran P."/>
        </authorList>
    </citation>
    <scope>NUCLEOTIDE SEQUENCE</scope>
    <source>
        <strain evidence="1">K_DeepCast_150m_m2_040</strain>
    </source>
</reference>
<proteinExistence type="predicted"/>
<protein>
    <recommendedName>
        <fullName evidence="3">DNA-directed RNA polymerase subunit omega</fullName>
    </recommendedName>
</protein>
<dbReference type="Proteomes" id="UP000779900">
    <property type="component" value="Unassembled WGS sequence"/>
</dbReference>
<sequence>MKIVSPEALKKVYPNKYLAVNIAALEARRVIEGMHKDEIQLPVSPYEYALDLTLRGQVKWAKMTDADIEALAREGFEEPPISRMPFTPQPMI</sequence>
<accession>A0A937XHY5</accession>
<dbReference type="AlphaFoldDB" id="A0A937XHY5"/>
<evidence type="ECO:0008006" key="3">
    <source>
        <dbReference type="Google" id="ProtNLM"/>
    </source>
</evidence>
<dbReference type="EMBL" id="VGIR01000080">
    <property type="protein sequence ID" value="MBM3332371.1"/>
    <property type="molecule type" value="Genomic_DNA"/>
</dbReference>
<organism evidence="1 2">
    <name type="scientific">candidate division WOR-3 bacterium</name>
    <dbReference type="NCBI Taxonomy" id="2052148"/>
    <lineage>
        <taxon>Bacteria</taxon>
        <taxon>Bacteria division WOR-3</taxon>
    </lineage>
</organism>
<evidence type="ECO:0000313" key="1">
    <source>
        <dbReference type="EMBL" id="MBM3332371.1"/>
    </source>
</evidence>
<name>A0A937XHY5_UNCW3</name>